<dbReference type="EMBL" id="JFHE01000020">
    <property type="protein sequence ID" value="KDR32184.1"/>
    <property type="molecule type" value="Genomic_DNA"/>
</dbReference>
<evidence type="ECO:0000313" key="5">
    <source>
        <dbReference type="Proteomes" id="UP000027439"/>
    </source>
</evidence>
<dbReference type="NCBIfam" id="NF037995">
    <property type="entry name" value="TRAP_S1"/>
    <property type="match status" value="1"/>
</dbReference>
<reference evidence="4 5" key="2">
    <citation type="submission" date="2014-03" db="EMBL/GenBank/DDBJ databases">
        <title>Draft Genome Sequences of Four Burkholderia Strains.</title>
        <authorList>
            <person name="Liu X.Y."/>
            <person name="Li C.X."/>
            <person name="Xu J.H."/>
        </authorList>
    </citation>
    <scope>NUCLEOTIDE SEQUENCE [LARGE SCALE GENOMIC DNA]</scope>
    <source>
        <strain evidence="4 5">R27</strain>
    </source>
</reference>
<dbReference type="RefSeq" id="WP_035967295.1">
    <property type="nucleotide sequence ID" value="NZ_BMEG01000006.1"/>
</dbReference>
<dbReference type="GO" id="GO:0055085">
    <property type="term" value="P:transmembrane transport"/>
    <property type="evidence" value="ECO:0007669"/>
    <property type="project" value="InterPro"/>
</dbReference>
<evidence type="ECO:0000256" key="2">
    <source>
        <dbReference type="SAM" id="SignalP"/>
    </source>
</evidence>
<accession>A0A069NWV5</accession>
<evidence type="ECO:0000313" key="6">
    <source>
        <dbReference type="Proteomes" id="UP000597138"/>
    </source>
</evidence>
<dbReference type="eggNOG" id="COG1638">
    <property type="taxonomic scope" value="Bacteria"/>
</dbReference>
<dbReference type="GO" id="GO:0030288">
    <property type="term" value="C:outer membrane-bounded periplasmic space"/>
    <property type="evidence" value="ECO:0007669"/>
    <property type="project" value="InterPro"/>
</dbReference>
<reference evidence="3" key="4">
    <citation type="submission" date="2024-05" db="EMBL/GenBank/DDBJ databases">
        <authorList>
            <person name="Sun Q."/>
            <person name="Zhou Y."/>
        </authorList>
    </citation>
    <scope>NUCLEOTIDE SEQUENCE</scope>
    <source>
        <strain evidence="3">CGMCC 1.11013</strain>
    </source>
</reference>
<reference evidence="3" key="1">
    <citation type="journal article" date="2014" name="Int. J. Syst. Evol. Microbiol.">
        <title>Complete genome of a new Firmicutes species belonging to the dominant human colonic microbiota ('Ruminococcus bicirculans') reveals two chromosomes and a selective capacity to utilize plant glucans.</title>
        <authorList>
            <consortium name="NISC Comparative Sequencing Program"/>
            <person name="Wegmann U."/>
            <person name="Louis P."/>
            <person name="Goesmann A."/>
            <person name="Henrissat B."/>
            <person name="Duncan S.H."/>
            <person name="Flint H.J."/>
        </authorList>
    </citation>
    <scope>NUCLEOTIDE SEQUENCE</scope>
    <source>
        <strain evidence="3">CGMCC 1.11013</strain>
    </source>
</reference>
<dbReference type="AlphaFoldDB" id="A0A069NWV5"/>
<keyword evidence="1 2" id="KW-0732">Signal</keyword>
<name>A0A069NWV5_9BURK</name>
<dbReference type="Gene3D" id="3.40.190.170">
    <property type="entry name" value="Bacterial extracellular solute-binding protein, family 7"/>
    <property type="match status" value="1"/>
</dbReference>
<dbReference type="EMBL" id="BMEG01000006">
    <property type="protein sequence ID" value="GGD79034.1"/>
    <property type="molecule type" value="Genomic_DNA"/>
</dbReference>
<evidence type="ECO:0000313" key="3">
    <source>
        <dbReference type="EMBL" id="GGD79034.1"/>
    </source>
</evidence>
<dbReference type="PIRSF" id="PIRSF006470">
    <property type="entry name" value="DctB"/>
    <property type="match status" value="1"/>
</dbReference>
<proteinExistence type="predicted"/>
<dbReference type="InterPro" id="IPR018389">
    <property type="entry name" value="DctP_fam"/>
</dbReference>
<reference evidence="6" key="3">
    <citation type="journal article" date="2019" name="Int. J. Syst. Evol. Microbiol.">
        <title>The Global Catalogue of Microorganisms (GCM) 10K type strain sequencing project: providing services to taxonomists for standard genome sequencing and annotation.</title>
        <authorList>
            <consortium name="The Broad Institute Genomics Platform"/>
            <consortium name="The Broad Institute Genome Sequencing Center for Infectious Disease"/>
            <person name="Wu L."/>
            <person name="Ma J."/>
        </authorList>
    </citation>
    <scope>NUCLEOTIDE SEQUENCE [LARGE SCALE GENOMIC DNA]</scope>
    <source>
        <strain evidence="6">CGMCC 1.11013</strain>
    </source>
</reference>
<evidence type="ECO:0000256" key="1">
    <source>
        <dbReference type="ARBA" id="ARBA00022729"/>
    </source>
</evidence>
<feature type="chain" id="PRO_5001667119" evidence="2">
    <location>
        <begin position="33"/>
        <end position="344"/>
    </location>
</feature>
<evidence type="ECO:0000313" key="4">
    <source>
        <dbReference type="EMBL" id="KDR32184.1"/>
    </source>
</evidence>
<dbReference type="PANTHER" id="PTHR33376:SF2">
    <property type="entry name" value="DICARBOXYLATE-BINDING PERIPLASMIC PROTEIN"/>
    <property type="match status" value="1"/>
</dbReference>
<dbReference type="NCBIfam" id="TIGR00787">
    <property type="entry name" value="dctP"/>
    <property type="match status" value="1"/>
</dbReference>
<comment type="caution">
    <text evidence="4">The sequence shown here is derived from an EMBL/GenBank/DDBJ whole genome shotgun (WGS) entry which is preliminary data.</text>
</comment>
<dbReference type="InterPro" id="IPR004682">
    <property type="entry name" value="TRAP_DctP"/>
</dbReference>
<dbReference type="Proteomes" id="UP000027439">
    <property type="component" value="Unassembled WGS sequence"/>
</dbReference>
<dbReference type="STRING" id="1071679.BG57_12110"/>
<dbReference type="GO" id="GO:0030246">
    <property type="term" value="F:carbohydrate binding"/>
    <property type="evidence" value="ECO:0007669"/>
    <property type="project" value="TreeGrafter"/>
</dbReference>
<protein>
    <submittedName>
        <fullName evidence="4">C4-dicarboxylate ABC transporter substrate-binding protein</fullName>
    </submittedName>
</protein>
<gene>
    <name evidence="4" type="ORF">BG57_12110</name>
    <name evidence="3" type="ORF">GCM10010985_36870</name>
</gene>
<dbReference type="CDD" id="cd13603">
    <property type="entry name" value="PBP2_TRAP_Siap_TeaA_like"/>
    <property type="match status" value="1"/>
</dbReference>
<feature type="signal peptide" evidence="2">
    <location>
        <begin position="1"/>
        <end position="32"/>
    </location>
</feature>
<organism evidence="4 5">
    <name type="scientific">Caballeronia grimmiae</name>
    <dbReference type="NCBI Taxonomy" id="1071679"/>
    <lineage>
        <taxon>Bacteria</taxon>
        <taxon>Pseudomonadati</taxon>
        <taxon>Pseudomonadota</taxon>
        <taxon>Betaproteobacteria</taxon>
        <taxon>Burkholderiales</taxon>
        <taxon>Burkholderiaceae</taxon>
        <taxon>Caballeronia</taxon>
    </lineage>
</organism>
<dbReference type="PANTHER" id="PTHR33376">
    <property type="match status" value="1"/>
</dbReference>
<dbReference type="Proteomes" id="UP000597138">
    <property type="component" value="Unassembled WGS sequence"/>
</dbReference>
<dbReference type="OrthoDB" id="9794826at2"/>
<dbReference type="InterPro" id="IPR038404">
    <property type="entry name" value="TRAP_DctP_sf"/>
</dbReference>
<keyword evidence="6" id="KW-1185">Reference proteome</keyword>
<dbReference type="Pfam" id="PF03480">
    <property type="entry name" value="DctP"/>
    <property type="match status" value="1"/>
</dbReference>
<sequence>MSSLSKAQSMLRVAMSAALAVMSISASSGVMAQDKVVMKLGHTLAPDNHYQLTAQVFAKEVAARTHGHVEIQLFPQSQLGGEVQMAQALRTGTQELMISAQAPIDNTIKQWQIFDMPYLFSSMDQANGVLQGPVGRKYLDMMKPVNMIGLTWLAVGERNLFTTKRPVTSLADMKDLKVRVMQSPGYIAGYKALGANPTPLAYNQLFLALSQGLVDGADTSPEQFVQDKFSDVAKHFYVTHVNYLPVVLAMSKASWDKLSPADQKAFQESAKIAADYDLKEYKHEYDAAITAMKSKGIQVTMVDTAPWEQATKAARDELIAKIPDGPALYQEINAAKQASAVASK</sequence>